<dbReference type="PROSITE" id="PS51352">
    <property type="entry name" value="THIOREDOXIN_2"/>
    <property type="match status" value="1"/>
</dbReference>
<evidence type="ECO:0000313" key="2">
    <source>
        <dbReference type="EMBL" id="GFG31801.1"/>
    </source>
</evidence>
<keyword evidence="3" id="KW-1185">Reference proteome</keyword>
<reference evidence="3" key="1">
    <citation type="submission" date="2020-01" db="EMBL/GenBank/DDBJ databases">
        <title>Draft genome sequence of the Termite Coptotermes fromosanus.</title>
        <authorList>
            <person name="Itakura S."/>
            <person name="Yosikawa Y."/>
            <person name="Umezawa K."/>
        </authorList>
    </citation>
    <scope>NUCLEOTIDE SEQUENCE [LARGE SCALE GENOMIC DNA]</scope>
</reference>
<dbReference type="EMBL" id="BLKM01000329">
    <property type="protein sequence ID" value="GFG31801.1"/>
    <property type="molecule type" value="Genomic_DNA"/>
</dbReference>
<dbReference type="InterPro" id="IPR036249">
    <property type="entry name" value="Thioredoxin-like_sf"/>
</dbReference>
<evidence type="ECO:0000313" key="3">
    <source>
        <dbReference type="Proteomes" id="UP000502823"/>
    </source>
</evidence>
<comment type="caution">
    <text evidence="2">The sequence shown here is derived from an EMBL/GenBank/DDBJ whole genome shotgun (WGS) entry which is preliminary data.</text>
</comment>
<dbReference type="PANTHER" id="PTHR14684">
    <property type="entry name" value="THIOREDOXIN DOMAIN-CONTAINING PROTEIN 15"/>
    <property type="match status" value="1"/>
</dbReference>
<dbReference type="OrthoDB" id="1899781at2759"/>
<dbReference type="FunCoup" id="A0A6L2PGV2">
    <property type="interactions" value="5"/>
</dbReference>
<accession>A0A6L2PGV2</accession>
<dbReference type="InterPro" id="IPR042418">
    <property type="entry name" value="TXNDC15"/>
</dbReference>
<dbReference type="Proteomes" id="UP000502823">
    <property type="component" value="Unassembled WGS sequence"/>
</dbReference>
<proteinExistence type="predicted"/>
<dbReference type="InterPro" id="IPR013766">
    <property type="entry name" value="Thioredoxin_domain"/>
</dbReference>
<sequence length="333" mass="37230">MEEKIVREEMVAQNDEISNEIDSDMRPADMEVASVNKFIDELHKQFGEEQQAKVATESLEATIGDVGTHGETDILTTAHGEEQQFAVTTVRQESGNFTVNATGLPDDAANSTSTHISCTTGREAVGQPVELVNSTRLLNLLFTEPNVTNRHSAADCVALLFYARYCPFSSMAAPHFNALARAFPDIKMAAVDAMKHHSFNTQYGIVGVPTVMLFHNGRPAAKFNDSEYTLEMFSKFITKYTEWFCDDDQPNLKWILMCAGMAAQGKLFVTSADFNGPVPSVPVKETDYCLALSWVFILICGVFFFSKSSWWQWIVETIQNTWREAEAQHEHVE</sequence>
<dbReference type="GO" id="GO:0060271">
    <property type="term" value="P:cilium assembly"/>
    <property type="evidence" value="ECO:0007669"/>
    <property type="project" value="TreeGrafter"/>
</dbReference>
<dbReference type="Pfam" id="PF00085">
    <property type="entry name" value="Thioredoxin"/>
    <property type="match status" value="1"/>
</dbReference>
<feature type="domain" description="Thioredoxin" evidence="1">
    <location>
        <begin position="98"/>
        <end position="242"/>
    </location>
</feature>
<dbReference type="PANTHER" id="PTHR14684:SF2">
    <property type="entry name" value="THIOREDOXIN DOMAIN-CONTAINING PROTEIN 15"/>
    <property type="match status" value="1"/>
</dbReference>
<dbReference type="SUPFAM" id="SSF52833">
    <property type="entry name" value="Thioredoxin-like"/>
    <property type="match status" value="1"/>
</dbReference>
<dbReference type="InParanoid" id="A0A6L2PGV2"/>
<dbReference type="Gene3D" id="3.40.30.10">
    <property type="entry name" value="Glutaredoxin"/>
    <property type="match status" value="1"/>
</dbReference>
<name>A0A6L2PGV2_COPFO</name>
<gene>
    <name evidence="2" type="ORF">Cfor_04238</name>
</gene>
<dbReference type="GO" id="GO:0005929">
    <property type="term" value="C:cilium"/>
    <property type="evidence" value="ECO:0007669"/>
    <property type="project" value="TreeGrafter"/>
</dbReference>
<evidence type="ECO:0000259" key="1">
    <source>
        <dbReference type="PROSITE" id="PS51352"/>
    </source>
</evidence>
<organism evidence="2 3">
    <name type="scientific">Coptotermes formosanus</name>
    <name type="common">Formosan subterranean termite</name>
    <dbReference type="NCBI Taxonomy" id="36987"/>
    <lineage>
        <taxon>Eukaryota</taxon>
        <taxon>Metazoa</taxon>
        <taxon>Ecdysozoa</taxon>
        <taxon>Arthropoda</taxon>
        <taxon>Hexapoda</taxon>
        <taxon>Insecta</taxon>
        <taxon>Pterygota</taxon>
        <taxon>Neoptera</taxon>
        <taxon>Polyneoptera</taxon>
        <taxon>Dictyoptera</taxon>
        <taxon>Blattodea</taxon>
        <taxon>Blattoidea</taxon>
        <taxon>Termitoidae</taxon>
        <taxon>Rhinotermitidae</taxon>
        <taxon>Coptotermes</taxon>
    </lineage>
</organism>
<dbReference type="AlphaFoldDB" id="A0A6L2PGV2"/>
<protein>
    <recommendedName>
        <fullName evidence="1">Thioredoxin domain-containing protein</fullName>
    </recommendedName>
</protein>